<geneLocation type="plasmid" evidence="1 2">
    <name>unnamed1</name>
</geneLocation>
<evidence type="ECO:0000313" key="1">
    <source>
        <dbReference type="EMBL" id="UYG53788.1"/>
    </source>
</evidence>
<gene>
    <name evidence="1" type="ORF">M9799_17795</name>
</gene>
<organism evidence="1 2">
    <name type="scientific">Comamonas endophytica</name>
    <dbReference type="NCBI Taxonomy" id="2949090"/>
    <lineage>
        <taxon>Bacteria</taxon>
        <taxon>Pseudomonadati</taxon>
        <taxon>Pseudomonadota</taxon>
        <taxon>Betaproteobacteria</taxon>
        <taxon>Burkholderiales</taxon>
        <taxon>Comamonadaceae</taxon>
        <taxon>Comamonas</taxon>
    </lineage>
</organism>
<dbReference type="CDD" id="cd02440">
    <property type="entry name" value="AdoMet_MTases"/>
    <property type="match status" value="1"/>
</dbReference>
<dbReference type="SUPFAM" id="SSF53335">
    <property type="entry name" value="S-adenosyl-L-methionine-dependent methyltransferases"/>
    <property type="match status" value="1"/>
</dbReference>
<sequence length="193" mass="21644">MKPDFDAPHLDPDPWGYQKHWYERRRRQLIAAMLPNEKLGCVLEIGCSSGLMTQLLAPRASQLLAVDVSAKAVELARERLQGLPQVQVLQADITRDWPQQAFTHILLCDVAYYLEQAQIRQLARNIARQATGVLLLAHWRHAFEQVATPAQAAHDLLREGTGWHGLAHYEDEDLLVDVLGADATSIARKEGIA</sequence>
<dbReference type="InterPro" id="IPR029063">
    <property type="entry name" value="SAM-dependent_MTases_sf"/>
</dbReference>
<accession>A0ABY6GFB1</accession>
<dbReference type="EMBL" id="CP106882">
    <property type="protein sequence ID" value="UYG53788.1"/>
    <property type="molecule type" value="Genomic_DNA"/>
</dbReference>
<dbReference type="InterPro" id="IPR008715">
    <property type="entry name" value="SAM-MeTfrase_NodS-like"/>
</dbReference>
<dbReference type="Gene3D" id="3.40.50.150">
    <property type="entry name" value="Vaccinia Virus protein VP39"/>
    <property type="match status" value="1"/>
</dbReference>
<reference evidence="1" key="1">
    <citation type="submission" date="2022-09" db="EMBL/GenBank/DDBJ databases">
        <title>The complete genome of Acidovorax sp. 5MLIR.</title>
        <authorList>
            <person name="Liu L."/>
            <person name="Yue J."/>
            <person name="Yang F."/>
            <person name="Yuan J."/>
            <person name="Li L."/>
        </authorList>
    </citation>
    <scope>NUCLEOTIDE SEQUENCE</scope>
    <source>
        <strain evidence="1">5MLIR</strain>
        <plasmid evidence="1">unnamed1</plasmid>
    </source>
</reference>
<protein>
    <submittedName>
        <fullName evidence="1">Nodulation S family protein</fullName>
    </submittedName>
</protein>
<evidence type="ECO:0000313" key="2">
    <source>
        <dbReference type="Proteomes" id="UP001162800"/>
    </source>
</evidence>
<proteinExistence type="predicted"/>
<keyword evidence="2" id="KW-1185">Reference proteome</keyword>
<name>A0ABY6GFB1_9BURK</name>
<dbReference type="RefSeq" id="WP_231043905.1">
    <property type="nucleotide sequence ID" value="NZ_CP106882.1"/>
</dbReference>
<dbReference type="Proteomes" id="UP001162800">
    <property type="component" value="Plasmid unnamed1"/>
</dbReference>
<dbReference type="Pfam" id="PF05401">
    <property type="entry name" value="NodS"/>
    <property type="match status" value="1"/>
</dbReference>
<keyword evidence="1" id="KW-0614">Plasmid</keyword>